<gene>
    <name evidence="2" type="ORF">F8M41_004550</name>
</gene>
<reference evidence="2 3" key="1">
    <citation type="journal article" date="2019" name="Environ. Microbiol.">
        <title>At the nexus of three kingdoms: the genome of the mycorrhizal fungus Gigaspora margarita provides insights into plant, endobacterial and fungal interactions.</title>
        <authorList>
            <person name="Venice F."/>
            <person name="Ghignone S."/>
            <person name="Salvioli di Fossalunga A."/>
            <person name="Amselem J."/>
            <person name="Novero M."/>
            <person name="Xianan X."/>
            <person name="Sedzielewska Toro K."/>
            <person name="Morin E."/>
            <person name="Lipzen A."/>
            <person name="Grigoriev I.V."/>
            <person name="Henrissat B."/>
            <person name="Martin F.M."/>
            <person name="Bonfante P."/>
        </authorList>
    </citation>
    <scope>NUCLEOTIDE SEQUENCE [LARGE SCALE GENOMIC DNA]</scope>
    <source>
        <strain evidence="2 3">BEG34</strain>
    </source>
</reference>
<comment type="caution">
    <text evidence="2">The sequence shown here is derived from an EMBL/GenBank/DDBJ whole genome shotgun (WGS) entry which is preliminary data.</text>
</comment>
<evidence type="ECO:0000256" key="1">
    <source>
        <dbReference type="SAM" id="MobiDB-lite"/>
    </source>
</evidence>
<evidence type="ECO:0000313" key="3">
    <source>
        <dbReference type="Proteomes" id="UP000439903"/>
    </source>
</evidence>
<sequence>MDQNNSYTFQYNSEEDTNTLLESNSDSFLPYNLECFPEHSTSSLYTSEYLTSLYNSDQFTSTSDNPKNLTSPLENFDYSDSSNNNTTQNTKKHKSVFIISPNKKSRPEKSWVWRHMKKDKIVRKETKCLVPVNQNEKIEEC</sequence>
<accession>A0A8H3X9K4</accession>
<dbReference type="EMBL" id="WTPW01001415">
    <property type="protein sequence ID" value="KAF0436973.1"/>
    <property type="molecule type" value="Genomic_DNA"/>
</dbReference>
<feature type="region of interest" description="Disordered" evidence="1">
    <location>
        <begin position="57"/>
        <end position="99"/>
    </location>
</feature>
<evidence type="ECO:0000313" key="2">
    <source>
        <dbReference type="EMBL" id="KAF0436973.1"/>
    </source>
</evidence>
<dbReference type="Proteomes" id="UP000439903">
    <property type="component" value="Unassembled WGS sequence"/>
</dbReference>
<organism evidence="2 3">
    <name type="scientific">Gigaspora margarita</name>
    <dbReference type="NCBI Taxonomy" id="4874"/>
    <lineage>
        <taxon>Eukaryota</taxon>
        <taxon>Fungi</taxon>
        <taxon>Fungi incertae sedis</taxon>
        <taxon>Mucoromycota</taxon>
        <taxon>Glomeromycotina</taxon>
        <taxon>Glomeromycetes</taxon>
        <taxon>Diversisporales</taxon>
        <taxon>Gigasporaceae</taxon>
        <taxon>Gigaspora</taxon>
    </lineage>
</organism>
<keyword evidence="3" id="KW-1185">Reference proteome</keyword>
<dbReference type="AlphaFoldDB" id="A0A8H3X9K4"/>
<proteinExistence type="predicted"/>
<feature type="compositionally biased region" description="Polar residues" evidence="1">
    <location>
        <begin position="57"/>
        <end position="73"/>
    </location>
</feature>
<protein>
    <submittedName>
        <fullName evidence="2">Uncharacterized protein</fullName>
    </submittedName>
</protein>
<feature type="non-terminal residue" evidence="2">
    <location>
        <position position="141"/>
    </location>
</feature>
<dbReference type="OrthoDB" id="2443773at2759"/>
<name>A0A8H3X9K4_GIGMA</name>